<keyword evidence="5" id="KW-0902">Two-component regulatory system</keyword>
<dbReference type="SUPFAM" id="SSF55785">
    <property type="entry name" value="PYP-like sensor domain (PAS domain)"/>
    <property type="match status" value="1"/>
</dbReference>
<dbReference type="GO" id="GO:0004673">
    <property type="term" value="F:protein histidine kinase activity"/>
    <property type="evidence" value="ECO:0007669"/>
    <property type="project" value="UniProtKB-EC"/>
</dbReference>
<accession>S2DLK8</accession>
<dbReference type="InterPro" id="IPR050482">
    <property type="entry name" value="Sensor_HK_TwoCompSys"/>
</dbReference>
<evidence type="ECO:0000313" key="9">
    <source>
        <dbReference type="Proteomes" id="UP000006073"/>
    </source>
</evidence>
<feature type="domain" description="Two component regulator three Y" evidence="7">
    <location>
        <begin position="639"/>
        <end position="694"/>
    </location>
</feature>
<dbReference type="eggNOG" id="COG4191">
    <property type="taxonomic scope" value="Bacteria"/>
</dbReference>
<evidence type="ECO:0000256" key="5">
    <source>
        <dbReference type="ARBA" id="ARBA00023012"/>
    </source>
</evidence>
<dbReference type="CDD" id="cd00130">
    <property type="entry name" value="PAS"/>
    <property type="match status" value="1"/>
</dbReference>
<dbReference type="eggNOG" id="COG4585">
    <property type="taxonomic scope" value="Bacteria"/>
</dbReference>
<dbReference type="InterPro" id="IPR035965">
    <property type="entry name" value="PAS-like_dom_sf"/>
</dbReference>
<dbReference type="Gene3D" id="2.60.40.10">
    <property type="entry name" value="Immunoglobulins"/>
    <property type="match status" value="1"/>
</dbReference>
<organism evidence="8 9">
    <name type="scientific">Indibacter alkaliphilus (strain CCUG 57479 / KCTC 22604 / LW1)</name>
    <dbReference type="NCBI Taxonomy" id="1189612"/>
    <lineage>
        <taxon>Bacteria</taxon>
        <taxon>Pseudomonadati</taxon>
        <taxon>Bacteroidota</taxon>
        <taxon>Cytophagia</taxon>
        <taxon>Cytophagales</taxon>
        <taxon>Cyclobacteriaceae</taxon>
    </lineage>
</organism>
<keyword evidence="6" id="KW-0472">Membrane</keyword>
<dbReference type="AlphaFoldDB" id="S2DLK8"/>
<evidence type="ECO:0000256" key="3">
    <source>
        <dbReference type="ARBA" id="ARBA00022679"/>
    </source>
</evidence>
<dbReference type="EMBL" id="ALWO02000049">
    <property type="protein sequence ID" value="EOZ92841.1"/>
    <property type="molecule type" value="Genomic_DNA"/>
</dbReference>
<keyword evidence="6" id="KW-0812">Transmembrane</keyword>
<keyword evidence="9" id="KW-1185">Reference proteome</keyword>
<name>S2DLK8_INDAL</name>
<dbReference type="SUPFAM" id="SSF55874">
    <property type="entry name" value="ATPase domain of HSP90 chaperone/DNA topoisomerase II/histidine kinase"/>
    <property type="match status" value="1"/>
</dbReference>
<keyword evidence="3" id="KW-0808">Transferase</keyword>
<keyword evidence="6" id="KW-1133">Transmembrane helix</keyword>
<dbReference type="GO" id="GO:0000160">
    <property type="term" value="P:phosphorelay signal transduction system"/>
    <property type="evidence" value="ECO:0007669"/>
    <property type="project" value="UniProtKB-KW"/>
</dbReference>
<dbReference type="Gene3D" id="3.30.565.10">
    <property type="entry name" value="Histidine kinase-like ATPase, C-terminal domain"/>
    <property type="match status" value="1"/>
</dbReference>
<protein>
    <recommendedName>
        <fullName evidence="2">histidine kinase</fullName>
        <ecNumber evidence="2">2.7.13.3</ecNumber>
    </recommendedName>
</protein>
<dbReference type="SUPFAM" id="SSF82171">
    <property type="entry name" value="DPP6 N-terminal domain-like"/>
    <property type="match status" value="1"/>
</dbReference>
<dbReference type="NCBIfam" id="TIGR00229">
    <property type="entry name" value="sensory_box"/>
    <property type="match status" value="1"/>
</dbReference>
<keyword evidence="4 8" id="KW-0418">Kinase</keyword>
<sequence>MLSEGVKGLIGLIWFCFEVNAFVLGQEQQGSYTFPLIKVGTEEELYSKYIHSIAEAKNNDIILGAFGPQLIVYNGIDIETMDLGSEVQQSFNLGACGERVLVSSANKLFLKAVHSGKSELIFEGQSNIELHVTDVSNPLFSDADKLYRVDEIGGIELLKAFPKANIRQVLYLENNKYLVVTDDENLYILDGESEEVLKIGAGVRAILNSSHEIFLVYRDRVQLFDRASGGIGFKVSERGFSEIQAWASGSEAAWIIANNNLYQLNKNGIAKLTLKAEEPILNLAAIWESRDGTLWIGTYGQGLYKLYDLHIRELYFQGQSMGNVNSLFQLPESTSFVFASAKGLFINDSGRIKKIKIPEMQYFSVAPFSSHELILAGQEYLVLKNLKTDEITLFTNPLLEESEVNILQKSEMGLFVGTQRGLFLFDLNLRKSNEIRSSQGHRLSQVSQIEILDSGEIVILESGELFEIRGESAFKISIDTEDLNFLVLKNAGNHLLWAAGSQGKALLIDVKEQSVNRVLNSKRAKNIFSLAINSQDELILGTERGVELHSNSGILYYDDRISFLESNLNAMLINDDGNLLFGTVNGLMELGKDYQLKKRAGPRLSNLQINGEEVYPSLQFLNLAYGQQSLYFKAIMNDYIRGRDCLMEYRLDYFDQEWVKAERGTGVQFTNLPSGKYQIEVKASHFQGDVSYYKFPLVIVVAKPFWKEWWFLIMVVLAGGLLIILGYFWFQRKTIRKNLKLSRLVAERTREIEEINKGLENTIKARTSELNHKNRALETAIGKQERIMAFVGLISSNSQDIVCLLDRSRKIVLISESVKTILGHASRDLRGMDINEVFPGLLQVEEWNSELFSQQVPMTFRTFSPKGELLVLETIGKKILNHEAGFDQGYVLNVRNVTEREVLKSEIQSIYRNIHRDFHDEVGNKLARIIALVSVLKLQVQAGECPGITMDRIESAAKSLYGDTKDFIWSLDTSNNTLESLGLQLRDFGVHLFEGSGIDFHFKINLEKDMPLAPNLVRDLMLLVKELLTNVLKHSHGRFCQLMVLQKEKHLLFLVKDDGIGLSPADRKGNGLKNLHFRSGRCKGELLIKSRNGTLMGIRVKASSH</sequence>
<dbReference type="PANTHER" id="PTHR24421">
    <property type="entry name" value="NITRATE/NITRITE SENSOR PROTEIN NARX-RELATED"/>
    <property type="match status" value="1"/>
</dbReference>
<dbReference type="InterPro" id="IPR011123">
    <property type="entry name" value="Y_Y_Y"/>
</dbReference>
<dbReference type="Gene3D" id="2.130.10.10">
    <property type="entry name" value="YVTN repeat-like/Quinoprotein amine dehydrogenase"/>
    <property type="match status" value="2"/>
</dbReference>
<reference evidence="8 9" key="1">
    <citation type="journal article" date="2013" name="Genome Announc.">
        <title>Draft Genome Sequence of Indibacter alkaliphilus Strain LW1T, Isolated from Lonar Lake, a Haloalkaline Lake in the Buldana District of Maharashtra, India.</title>
        <authorList>
            <person name="Singh A."/>
            <person name="Kumar Jangir P."/>
            <person name="Sharma R."/>
            <person name="Singh A."/>
            <person name="Kumar Pinnaka A."/>
            <person name="Shivaji S."/>
        </authorList>
    </citation>
    <scope>NUCLEOTIDE SEQUENCE [LARGE SCALE GENOMIC DNA]</scope>
    <source>
        <strain evidence="9">CCUG 57479 / KCTC 22604 / LW1</strain>
    </source>
</reference>
<dbReference type="InterPro" id="IPR036890">
    <property type="entry name" value="HATPase_C_sf"/>
</dbReference>
<proteinExistence type="predicted"/>
<dbReference type="PANTHER" id="PTHR24421:SF10">
    <property type="entry name" value="NITRATE_NITRITE SENSOR PROTEIN NARQ"/>
    <property type="match status" value="1"/>
</dbReference>
<evidence type="ECO:0000313" key="8">
    <source>
        <dbReference type="EMBL" id="EOZ92841.1"/>
    </source>
</evidence>
<dbReference type="InterPro" id="IPR000014">
    <property type="entry name" value="PAS"/>
</dbReference>
<dbReference type="InterPro" id="IPR013783">
    <property type="entry name" value="Ig-like_fold"/>
</dbReference>
<dbReference type="STRING" id="1189612.A33Q_3932"/>
<dbReference type="InterPro" id="IPR015943">
    <property type="entry name" value="WD40/YVTN_repeat-like_dom_sf"/>
</dbReference>
<comment type="caution">
    <text evidence="8">The sequence shown here is derived from an EMBL/GenBank/DDBJ whole genome shotgun (WGS) entry which is preliminary data.</text>
</comment>
<feature type="transmembrane region" description="Helical" evidence="6">
    <location>
        <begin position="709"/>
        <end position="730"/>
    </location>
</feature>
<dbReference type="EC" id="2.7.13.3" evidence="2"/>
<evidence type="ECO:0000256" key="6">
    <source>
        <dbReference type="SAM" id="Phobius"/>
    </source>
</evidence>
<evidence type="ECO:0000256" key="2">
    <source>
        <dbReference type="ARBA" id="ARBA00012438"/>
    </source>
</evidence>
<evidence type="ECO:0000256" key="1">
    <source>
        <dbReference type="ARBA" id="ARBA00000085"/>
    </source>
</evidence>
<evidence type="ECO:0000259" key="7">
    <source>
        <dbReference type="Pfam" id="PF07495"/>
    </source>
</evidence>
<dbReference type="SUPFAM" id="SSF63829">
    <property type="entry name" value="Calcium-dependent phosphotriesterase"/>
    <property type="match status" value="1"/>
</dbReference>
<dbReference type="Gene3D" id="3.30.450.20">
    <property type="entry name" value="PAS domain"/>
    <property type="match status" value="1"/>
</dbReference>
<dbReference type="Pfam" id="PF07495">
    <property type="entry name" value="Y_Y_Y"/>
    <property type="match status" value="1"/>
</dbReference>
<gene>
    <name evidence="8" type="ORF">A33Q_3932</name>
</gene>
<comment type="catalytic activity">
    <reaction evidence="1">
        <text>ATP + protein L-histidine = ADP + protein N-phospho-L-histidine.</text>
        <dbReference type="EC" id="2.7.13.3"/>
    </reaction>
</comment>
<dbReference type="Proteomes" id="UP000006073">
    <property type="component" value="Unassembled WGS sequence"/>
</dbReference>
<evidence type="ECO:0000256" key="4">
    <source>
        <dbReference type="ARBA" id="ARBA00022777"/>
    </source>
</evidence>